<dbReference type="PANTHER" id="PTHR45755:SF4">
    <property type="entry name" value="ZINC TRANSPORTER 7"/>
    <property type="match status" value="1"/>
</dbReference>
<reference evidence="11 12" key="1">
    <citation type="submission" date="2020-07" db="EMBL/GenBank/DDBJ databases">
        <title>Comparative genomics of pyrophilous fungi reveals a link between fire events and developmental genes.</title>
        <authorList>
            <consortium name="DOE Joint Genome Institute"/>
            <person name="Steindorff A.S."/>
            <person name="Carver A."/>
            <person name="Calhoun S."/>
            <person name="Stillman K."/>
            <person name="Liu H."/>
            <person name="Lipzen A."/>
            <person name="Pangilinan J."/>
            <person name="Labutti K."/>
            <person name="Bruns T.D."/>
            <person name="Grigoriev I.V."/>
        </authorList>
    </citation>
    <scope>NUCLEOTIDE SEQUENCE [LARGE SCALE GENOMIC DNA]</scope>
    <source>
        <strain evidence="11 12">CBS 144469</strain>
    </source>
</reference>
<feature type="region of interest" description="Disordered" evidence="8">
    <location>
        <begin position="479"/>
        <end position="697"/>
    </location>
</feature>
<dbReference type="PANTHER" id="PTHR45755">
    <property type="match status" value="1"/>
</dbReference>
<dbReference type="InterPro" id="IPR045316">
    <property type="entry name" value="Msc2-like"/>
</dbReference>
<keyword evidence="12" id="KW-1185">Reference proteome</keyword>
<feature type="domain" description="Cation efflux protein transmembrane" evidence="10">
    <location>
        <begin position="773"/>
        <end position="840"/>
    </location>
</feature>
<dbReference type="SUPFAM" id="SSF161111">
    <property type="entry name" value="Cation efflux protein transmembrane domain-like"/>
    <property type="match status" value="1"/>
</dbReference>
<dbReference type="Pfam" id="PF01545">
    <property type="entry name" value="Cation_efflux"/>
    <property type="match status" value="2"/>
</dbReference>
<evidence type="ECO:0000256" key="1">
    <source>
        <dbReference type="ARBA" id="ARBA00004141"/>
    </source>
</evidence>
<feature type="compositionally biased region" description="Basic and acidic residues" evidence="8">
    <location>
        <begin position="500"/>
        <end position="511"/>
    </location>
</feature>
<keyword evidence="6" id="KW-0406">Ion transport</keyword>
<evidence type="ECO:0000256" key="5">
    <source>
        <dbReference type="ARBA" id="ARBA00022989"/>
    </source>
</evidence>
<protein>
    <submittedName>
        <fullName evidence="11">Cation efflux protein</fullName>
    </submittedName>
</protein>
<evidence type="ECO:0000313" key="12">
    <source>
        <dbReference type="Proteomes" id="UP000521943"/>
    </source>
</evidence>
<evidence type="ECO:0000256" key="3">
    <source>
        <dbReference type="ARBA" id="ARBA00022448"/>
    </source>
</evidence>
<feature type="transmembrane region" description="Helical" evidence="9">
    <location>
        <begin position="210"/>
        <end position="230"/>
    </location>
</feature>
<feature type="region of interest" description="Disordered" evidence="8">
    <location>
        <begin position="715"/>
        <end position="777"/>
    </location>
</feature>
<feature type="compositionally biased region" description="Basic residues" evidence="8">
    <location>
        <begin position="479"/>
        <end position="491"/>
    </location>
</feature>
<dbReference type="GO" id="GO:0031410">
    <property type="term" value="C:cytoplasmic vesicle"/>
    <property type="evidence" value="ECO:0007669"/>
    <property type="project" value="TreeGrafter"/>
</dbReference>
<dbReference type="InterPro" id="IPR002524">
    <property type="entry name" value="Cation_efflux"/>
</dbReference>
<evidence type="ECO:0000256" key="4">
    <source>
        <dbReference type="ARBA" id="ARBA00022692"/>
    </source>
</evidence>
<feature type="transmembrane region" description="Helical" evidence="9">
    <location>
        <begin position="242"/>
        <end position="266"/>
    </location>
</feature>
<feature type="transmembrane region" description="Helical" evidence="9">
    <location>
        <begin position="816"/>
        <end position="834"/>
    </location>
</feature>
<accession>A0A8H6HW97</accession>
<gene>
    <name evidence="11" type="ORF">DFP72DRAFT_434425</name>
</gene>
<keyword evidence="4 9" id="KW-0812">Transmembrane</keyword>
<feature type="compositionally biased region" description="Basic and acidic residues" evidence="8">
    <location>
        <begin position="539"/>
        <end position="551"/>
    </location>
</feature>
<feature type="transmembrane region" description="Helical" evidence="9">
    <location>
        <begin position="278"/>
        <end position="298"/>
    </location>
</feature>
<evidence type="ECO:0000256" key="2">
    <source>
        <dbReference type="ARBA" id="ARBA00008873"/>
    </source>
</evidence>
<keyword evidence="3" id="KW-0813">Transport</keyword>
<evidence type="ECO:0000259" key="10">
    <source>
        <dbReference type="Pfam" id="PF01545"/>
    </source>
</evidence>
<dbReference type="Proteomes" id="UP000521943">
    <property type="component" value="Unassembled WGS sequence"/>
</dbReference>
<keyword evidence="5 9" id="KW-1133">Transmembrane helix</keyword>
<feature type="compositionally biased region" description="Basic and acidic residues" evidence="8">
    <location>
        <begin position="621"/>
        <end position="642"/>
    </location>
</feature>
<proteinExistence type="inferred from homology"/>
<feature type="compositionally biased region" description="Basic and acidic residues" evidence="8">
    <location>
        <begin position="725"/>
        <end position="735"/>
    </location>
</feature>
<dbReference type="NCBIfam" id="TIGR01297">
    <property type="entry name" value="CDF"/>
    <property type="match status" value="2"/>
</dbReference>
<dbReference type="Gene3D" id="1.20.1510.10">
    <property type="entry name" value="Cation efflux protein transmembrane domain"/>
    <property type="match status" value="2"/>
</dbReference>
<feature type="transmembrane region" description="Helical" evidence="9">
    <location>
        <begin position="424"/>
        <end position="443"/>
    </location>
</feature>
<dbReference type="InterPro" id="IPR058533">
    <property type="entry name" value="Cation_efflux_TM"/>
</dbReference>
<dbReference type="AlphaFoldDB" id="A0A8H6HW97"/>
<evidence type="ECO:0000313" key="11">
    <source>
        <dbReference type="EMBL" id="KAF6753008.1"/>
    </source>
</evidence>
<evidence type="ECO:0000256" key="8">
    <source>
        <dbReference type="SAM" id="MobiDB-lite"/>
    </source>
</evidence>
<feature type="transmembrane region" description="Helical" evidence="9">
    <location>
        <begin position="784"/>
        <end position="810"/>
    </location>
</feature>
<dbReference type="OrthoDB" id="78669at2759"/>
<keyword evidence="7 9" id="KW-0472">Membrane</keyword>
<comment type="caution">
    <text evidence="11">The sequence shown here is derived from an EMBL/GenBank/DDBJ whole genome shotgun (WGS) entry which is preliminary data.</text>
</comment>
<comment type="similarity">
    <text evidence="2">Belongs to the cation diffusion facilitator (CDF) transporter (TC 2.A.4) family. SLC30A subfamily.</text>
</comment>
<name>A0A8H6HW97_9AGAR</name>
<feature type="transmembrane region" description="Helical" evidence="9">
    <location>
        <begin position="69"/>
        <end position="90"/>
    </location>
</feature>
<feature type="compositionally biased region" description="Basic and acidic residues" evidence="8">
    <location>
        <begin position="745"/>
        <end position="756"/>
    </location>
</feature>
<feature type="transmembrane region" description="Helical" evidence="9">
    <location>
        <begin position="455"/>
        <end position="474"/>
    </location>
</feature>
<evidence type="ECO:0000256" key="6">
    <source>
        <dbReference type="ARBA" id="ARBA00023065"/>
    </source>
</evidence>
<evidence type="ECO:0000256" key="9">
    <source>
        <dbReference type="SAM" id="Phobius"/>
    </source>
</evidence>
<dbReference type="GO" id="GO:0005794">
    <property type="term" value="C:Golgi apparatus"/>
    <property type="evidence" value="ECO:0007669"/>
    <property type="project" value="TreeGrafter"/>
</dbReference>
<feature type="domain" description="Cation efflux protein transmembrane" evidence="10">
    <location>
        <begin position="353"/>
        <end position="481"/>
    </location>
</feature>
<dbReference type="InterPro" id="IPR027469">
    <property type="entry name" value="Cation_efflux_TMD_sf"/>
</dbReference>
<comment type="subcellular location">
    <subcellularLocation>
        <location evidence="1">Membrane</location>
        <topology evidence="1">Multi-pass membrane protein</topology>
    </subcellularLocation>
</comment>
<dbReference type="GO" id="GO:1904257">
    <property type="term" value="P:zinc ion import into Golgi lumen"/>
    <property type="evidence" value="ECO:0007669"/>
    <property type="project" value="TreeGrafter"/>
</dbReference>
<feature type="transmembrane region" description="Helical" evidence="9">
    <location>
        <begin position="384"/>
        <end position="403"/>
    </location>
</feature>
<sequence>MITGAQFLLFYSMPMPDARTRSKISLTPSKVLSPSLPKTALPRILLANVLYVLALKATKVWLLDFDAGVLWVLLRVLVCGAVGVLVWEVATGQVGKRKSIEWSALALASFLSFVQYGTLFVALYRLPSTRVILFAHFSTYWISSFTRYTSARKSLAVLAAIAISVLADTHFSPENARKFIPGYGALLLHALSSLGADSTFRVLAPSLGSTFTIATTTLGACLFAFPFYIFRTIMLNFPPSPDLPFVSLVIIPFVACSLLLVTPAISHSFDYTNLSAQVFAVSFPTLAVLAGVLGALAFSHFPSWSDLAVAGLLYYGMYPESLEQTPLAPRTPTSRLMKSYLKAILSNAESRKIFYFLMLNLAYMLVQMLYGVWTNSLGLISDAIHMAFDCMAIGVGLLASVMATWEPNGRFTYGYGRIETLSGFANGIFLILISIFIVFEAIQRILDPPEMSTNQLLLVSSVGLGVNLFGMFAMGGHHHHGGGHSHSHGHSHSLFGGGSDHAEHDHDDHGHGHSHSHSTPPEKHTSHSHGNSPAFSHSECNDHDHEHEHSHSHSPQTAHSHDHSLHNGSHSHNHSPHNESHSHGHSHSHSEEHHDHHPDEPHSHSPQDHGHSHSNGHHSHSHSEEHHDHPHDEDHHSHDHSHSHSPPTHARTHSHSHSPPPPSQESIAFGHSKSLSKGNASEKPLAQRRHSKAALSITVSNPTPIAVASQSPAIHVHTPSGAPAHSHDHAHDHGHSHSHSTPHQPDQKHDDHDHGHSHALSAPPPSASASGGHSHGHSHNMRGVFLHVMADTLGSVGVIISTLLIQFYGWTGFDPIASLFIAVLIAASVFPLVMDTGKILALDVSEKDREIQEALDELSSIEGLASYSCPRFWPKDASTVVGSIHIQLAPSAASSDPSGPHGSVRTTYAKVDRVIERVDTLLKQKIEGLEELTVQVEGKPGQGSGYR</sequence>
<feature type="transmembrane region" description="Helical" evidence="9">
    <location>
        <begin position="353"/>
        <end position="372"/>
    </location>
</feature>
<organism evidence="11 12">
    <name type="scientific">Ephemerocybe angulata</name>
    <dbReference type="NCBI Taxonomy" id="980116"/>
    <lineage>
        <taxon>Eukaryota</taxon>
        <taxon>Fungi</taxon>
        <taxon>Dikarya</taxon>
        <taxon>Basidiomycota</taxon>
        <taxon>Agaricomycotina</taxon>
        <taxon>Agaricomycetes</taxon>
        <taxon>Agaricomycetidae</taxon>
        <taxon>Agaricales</taxon>
        <taxon>Agaricineae</taxon>
        <taxon>Psathyrellaceae</taxon>
        <taxon>Ephemerocybe</taxon>
    </lineage>
</organism>
<feature type="transmembrane region" description="Helical" evidence="9">
    <location>
        <begin position="102"/>
        <end position="124"/>
    </location>
</feature>
<dbReference type="GO" id="GO:0005385">
    <property type="term" value="F:zinc ion transmembrane transporter activity"/>
    <property type="evidence" value="ECO:0007669"/>
    <property type="project" value="InterPro"/>
</dbReference>
<feature type="compositionally biased region" description="Basic and acidic residues" evidence="8">
    <location>
        <begin position="576"/>
        <end position="611"/>
    </location>
</feature>
<evidence type="ECO:0000256" key="7">
    <source>
        <dbReference type="ARBA" id="ARBA00023136"/>
    </source>
</evidence>
<dbReference type="EMBL" id="JACGCI010000041">
    <property type="protein sequence ID" value="KAF6753008.1"/>
    <property type="molecule type" value="Genomic_DNA"/>
</dbReference>
<dbReference type="GO" id="GO:0016020">
    <property type="term" value="C:membrane"/>
    <property type="evidence" value="ECO:0007669"/>
    <property type="project" value="UniProtKB-SubCell"/>
</dbReference>
<dbReference type="GO" id="GO:0006882">
    <property type="term" value="P:intracellular zinc ion homeostasis"/>
    <property type="evidence" value="ECO:0007669"/>
    <property type="project" value="InterPro"/>
</dbReference>